<feature type="region of interest" description="Disordered" evidence="3">
    <location>
        <begin position="82"/>
        <end position="132"/>
    </location>
</feature>
<dbReference type="Gene3D" id="1.10.30.10">
    <property type="entry name" value="High mobility group box domain"/>
    <property type="match status" value="1"/>
</dbReference>
<dbReference type="SMART" id="SM00398">
    <property type="entry name" value="HMG"/>
    <property type="match status" value="1"/>
</dbReference>
<dbReference type="PANTHER" id="PTHR47658:SF1">
    <property type="entry name" value="MEIOSIS INITIATOR PROTEIN"/>
    <property type="match status" value="1"/>
</dbReference>
<keyword evidence="2" id="KW-0238">DNA-binding</keyword>
<dbReference type="CDD" id="cd21977">
    <property type="entry name" value="HMG-box_BHMG1"/>
    <property type="match status" value="1"/>
</dbReference>
<reference evidence="6" key="1">
    <citation type="submission" date="2025-08" db="UniProtKB">
        <authorList>
            <consortium name="RefSeq"/>
        </authorList>
    </citation>
    <scope>IDENTIFICATION</scope>
</reference>
<accession>A0A6P6DJP6</accession>
<dbReference type="InParanoid" id="A0A6P6DJP6"/>
<proteinExistence type="predicted"/>
<feature type="region of interest" description="Disordered" evidence="3">
    <location>
        <begin position="530"/>
        <end position="577"/>
    </location>
</feature>
<dbReference type="InterPro" id="IPR036910">
    <property type="entry name" value="HMG_box_dom_sf"/>
</dbReference>
<feature type="compositionally biased region" description="Acidic residues" evidence="3">
    <location>
        <begin position="421"/>
        <end position="430"/>
    </location>
</feature>
<evidence type="ECO:0000313" key="5">
    <source>
        <dbReference type="Proteomes" id="UP000515203"/>
    </source>
</evidence>
<evidence type="ECO:0000259" key="4">
    <source>
        <dbReference type="PROSITE" id="PS50118"/>
    </source>
</evidence>
<dbReference type="SUPFAM" id="SSF47095">
    <property type="entry name" value="HMG-box"/>
    <property type="match status" value="1"/>
</dbReference>
<feature type="compositionally biased region" description="Polar residues" evidence="3">
    <location>
        <begin position="95"/>
        <end position="107"/>
    </location>
</feature>
<dbReference type="FunCoup" id="A0A6P6DJP6">
    <property type="interactions" value="486"/>
</dbReference>
<keyword evidence="1 2" id="KW-0539">Nucleus</keyword>
<feature type="region of interest" description="Disordered" evidence="3">
    <location>
        <begin position="386"/>
        <end position="464"/>
    </location>
</feature>
<keyword evidence="5" id="KW-1185">Reference proteome</keyword>
<dbReference type="AlphaFoldDB" id="A0A6P6DJP6"/>
<organism evidence="5 6">
    <name type="scientific">Octodon degus</name>
    <name type="common">Degu</name>
    <name type="synonym">Sciurus degus</name>
    <dbReference type="NCBI Taxonomy" id="10160"/>
    <lineage>
        <taxon>Eukaryota</taxon>
        <taxon>Metazoa</taxon>
        <taxon>Chordata</taxon>
        <taxon>Craniata</taxon>
        <taxon>Vertebrata</taxon>
        <taxon>Euteleostomi</taxon>
        <taxon>Mammalia</taxon>
        <taxon>Eutheria</taxon>
        <taxon>Euarchontoglires</taxon>
        <taxon>Glires</taxon>
        <taxon>Rodentia</taxon>
        <taxon>Hystricomorpha</taxon>
        <taxon>Octodontidae</taxon>
        <taxon>Octodon</taxon>
    </lineage>
</organism>
<dbReference type="Pfam" id="PF00505">
    <property type="entry name" value="HMG_box"/>
    <property type="match status" value="1"/>
</dbReference>
<feature type="compositionally biased region" description="Polar residues" evidence="3">
    <location>
        <begin position="122"/>
        <end position="132"/>
    </location>
</feature>
<feature type="DNA-binding region" description="HMG box" evidence="2">
    <location>
        <begin position="472"/>
        <end position="540"/>
    </location>
</feature>
<feature type="compositionally biased region" description="Polar residues" evidence="3">
    <location>
        <begin position="432"/>
        <end position="442"/>
    </location>
</feature>
<evidence type="ECO:0000256" key="2">
    <source>
        <dbReference type="PROSITE-ProRule" id="PRU00267"/>
    </source>
</evidence>
<feature type="compositionally biased region" description="Polar residues" evidence="3">
    <location>
        <begin position="386"/>
        <end position="395"/>
    </location>
</feature>
<dbReference type="GO" id="GO:0005634">
    <property type="term" value="C:nucleus"/>
    <property type="evidence" value="ECO:0007669"/>
    <property type="project" value="UniProtKB-UniRule"/>
</dbReference>
<dbReference type="CTD" id="388553"/>
<protein>
    <submittedName>
        <fullName evidence="6">Basic helix-loop-helix and HMG box domain-containing protein 1</fullName>
    </submittedName>
</protein>
<dbReference type="Proteomes" id="UP000515203">
    <property type="component" value="Unplaced"/>
</dbReference>
<dbReference type="InterPro" id="IPR009071">
    <property type="entry name" value="HMG_box_dom"/>
</dbReference>
<dbReference type="PANTHER" id="PTHR47658">
    <property type="entry name" value="HIGH MOBILITY GROUP B PROTEIN 12-RELATED"/>
    <property type="match status" value="1"/>
</dbReference>
<sequence>MDIESQILSQNRNQKKNHTTQLQELALLIPVTLKTGAKKLTKKEILLHVLHYIQYLQRAINVVKALLKFYLSNEEGGLEGLGWNPAPGPARQRHSTPPSSQCSQNSHLWGAYQKPRKKKLTRTASELQTGSQKSRRFLALDTPKKLVTFSDQKEENMGRTTTPPRCPDACDPPKTALASSQEGDGDGEAGAQLILLNLADDINLDDITSYCFPNELQEDEPGPAVENASRDRMICFLDETPFYPRQQMISYESSEEDKEIRGADPWLPVCTPESSQESLLALSPAQVPTWNATDHPSKILGLSPSFFSSLNEELPQHILEDDSMFLTQGLLEDVLLDPMSPPSACMLVDPQQDALAKAPEVSPDFYSRCQASVSLDHCYLSKSETNRALSGPNCDTDTDSPLENEEVRGMDSQAESLQSSSEEEDEDDTDTWSPTQRPTLSTAGRKGSKVPASKVPVKPKENKKAPCAPQVKKKCVNGFIMFCRMNRKPYIRACPGTASTVATKELAQLWRVMTPKERKPYCVKARRFSRQHNRIVKQDSSDSEDEAGEIPKPFHQLLAEKLGAAQDPDEPSAPQHD</sequence>
<name>A0A6P6DJP6_OCTDE</name>
<feature type="compositionally biased region" description="Low complexity" evidence="3">
    <location>
        <begin position="411"/>
        <end position="420"/>
    </location>
</feature>
<evidence type="ECO:0000313" key="6">
    <source>
        <dbReference type="RefSeq" id="XP_023560245.1"/>
    </source>
</evidence>
<dbReference type="GeneID" id="105743968"/>
<feature type="region of interest" description="Disordered" evidence="3">
    <location>
        <begin position="153"/>
        <end position="186"/>
    </location>
</feature>
<feature type="domain" description="HMG box" evidence="4">
    <location>
        <begin position="472"/>
        <end position="540"/>
    </location>
</feature>
<dbReference type="RefSeq" id="XP_023560245.1">
    <property type="nucleotide sequence ID" value="XM_023704477.1"/>
</dbReference>
<dbReference type="OrthoDB" id="1919336at2759"/>
<gene>
    <name evidence="6" type="primary">Bhmg1</name>
</gene>
<dbReference type="PROSITE" id="PS50118">
    <property type="entry name" value="HMG_BOX_2"/>
    <property type="match status" value="1"/>
</dbReference>
<evidence type="ECO:0000256" key="3">
    <source>
        <dbReference type="SAM" id="MobiDB-lite"/>
    </source>
</evidence>
<evidence type="ECO:0000256" key="1">
    <source>
        <dbReference type="ARBA" id="ARBA00023242"/>
    </source>
</evidence>
<dbReference type="GO" id="GO:0003677">
    <property type="term" value="F:DNA binding"/>
    <property type="evidence" value="ECO:0007669"/>
    <property type="project" value="UniProtKB-UniRule"/>
</dbReference>